<feature type="region of interest" description="Disordered" evidence="1">
    <location>
        <begin position="309"/>
        <end position="611"/>
    </location>
</feature>
<dbReference type="Proteomes" id="UP000799538">
    <property type="component" value="Unassembled WGS sequence"/>
</dbReference>
<dbReference type="AlphaFoldDB" id="A0A6A6GMV2"/>
<organism evidence="2 3">
    <name type="scientific">Elsinoe ampelina</name>
    <dbReference type="NCBI Taxonomy" id="302913"/>
    <lineage>
        <taxon>Eukaryota</taxon>
        <taxon>Fungi</taxon>
        <taxon>Dikarya</taxon>
        <taxon>Ascomycota</taxon>
        <taxon>Pezizomycotina</taxon>
        <taxon>Dothideomycetes</taxon>
        <taxon>Dothideomycetidae</taxon>
        <taxon>Myriangiales</taxon>
        <taxon>Elsinoaceae</taxon>
        <taxon>Elsinoe</taxon>
    </lineage>
</organism>
<feature type="compositionally biased region" description="Polar residues" evidence="1">
    <location>
        <begin position="140"/>
        <end position="150"/>
    </location>
</feature>
<proteinExistence type="predicted"/>
<dbReference type="OrthoDB" id="5431222at2759"/>
<dbReference type="EMBL" id="ML992502">
    <property type="protein sequence ID" value="KAF2226948.1"/>
    <property type="molecule type" value="Genomic_DNA"/>
</dbReference>
<evidence type="ECO:0000256" key="1">
    <source>
        <dbReference type="SAM" id="MobiDB-lite"/>
    </source>
</evidence>
<feature type="compositionally biased region" description="Low complexity" evidence="1">
    <location>
        <begin position="8"/>
        <end position="17"/>
    </location>
</feature>
<evidence type="ECO:0000313" key="3">
    <source>
        <dbReference type="Proteomes" id="UP000799538"/>
    </source>
</evidence>
<feature type="compositionally biased region" description="Polar residues" evidence="1">
    <location>
        <begin position="392"/>
        <end position="402"/>
    </location>
</feature>
<feature type="compositionally biased region" description="Polar residues" evidence="1">
    <location>
        <begin position="433"/>
        <end position="451"/>
    </location>
</feature>
<gene>
    <name evidence="2" type="ORF">BDZ85DRAFT_316394</name>
</gene>
<name>A0A6A6GMV2_9PEZI</name>
<accession>A0A6A6GMV2</accession>
<reference evidence="3" key="1">
    <citation type="journal article" date="2020" name="Stud. Mycol.">
        <title>101 Dothideomycetes genomes: A test case for predicting lifestyles and emergence of pathogens.</title>
        <authorList>
            <person name="Haridas S."/>
            <person name="Albert R."/>
            <person name="Binder M."/>
            <person name="Bloem J."/>
            <person name="LaButti K."/>
            <person name="Salamov A."/>
            <person name="Andreopoulos B."/>
            <person name="Baker S."/>
            <person name="Barry K."/>
            <person name="Bills G."/>
            <person name="Bluhm B."/>
            <person name="Cannon C."/>
            <person name="Castanera R."/>
            <person name="Culley D."/>
            <person name="Daum C."/>
            <person name="Ezra D."/>
            <person name="Gonzalez J."/>
            <person name="Henrissat B."/>
            <person name="Kuo A."/>
            <person name="Liang C."/>
            <person name="Lipzen A."/>
            <person name="Lutzoni F."/>
            <person name="Magnuson J."/>
            <person name="Mondo S."/>
            <person name="Nolan M."/>
            <person name="Ohm R."/>
            <person name="Pangilinan J."/>
            <person name="Park H.-J."/>
            <person name="Ramirez L."/>
            <person name="Alfaro M."/>
            <person name="Sun H."/>
            <person name="Tritt A."/>
            <person name="Yoshinaga Y."/>
            <person name="Zwiers L.-H."/>
            <person name="Turgeon B."/>
            <person name="Goodwin S."/>
            <person name="Spatafora J."/>
            <person name="Crous P."/>
            <person name="Grigoriev I."/>
        </authorList>
    </citation>
    <scope>NUCLEOTIDE SEQUENCE [LARGE SCALE GENOMIC DNA]</scope>
    <source>
        <strain evidence="3">CECT 20119</strain>
    </source>
</reference>
<feature type="region of interest" description="Disordered" evidence="1">
    <location>
        <begin position="1"/>
        <end position="40"/>
    </location>
</feature>
<keyword evidence="3" id="KW-1185">Reference proteome</keyword>
<feature type="compositionally biased region" description="Polar residues" evidence="1">
    <location>
        <begin position="117"/>
        <end position="133"/>
    </location>
</feature>
<feature type="compositionally biased region" description="Basic and acidic residues" evidence="1">
    <location>
        <begin position="309"/>
        <end position="320"/>
    </location>
</feature>
<feature type="compositionally biased region" description="Basic and acidic residues" evidence="1">
    <location>
        <begin position="379"/>
        <end position="391"/>
    </location>
</feature>
<feature type="compositionally biased region" description="Pro residues" evidence="1">
    <location>
        <begin position="321"/>
        <end position="336"/>
    </location>
</feature>
<feature type="compositionally biased region" description="Polar residues" evidence="1">
    <location>
        <begin position="160"/>
        <end position="185"/>
    </location>
</feature>
<sequence length="611" mass="69080">MLPFNGHAAQGQQYAQQPPLKKHKTGGGAVVTHYPPPPGYVPPPNAQIHPTAWQTAQQMYTPAQQAWMQQYYQQYAQAYQAYPQANAWPQQYGYVQPQFQAQPFPQQQYHVPALQGYQGQPTPDQQWHSQSPHNGPAAASPQNSLQNMSQGFAKPGPPASATQSQPGQLSRAMSATSSTADNTDVNPEYKLAHPFDEEDYCRESSFAKDGESVDSRFSLGSILHVSAHAVQTVLPATFQEAELELLAPKTRDHEDESISQYFVNHKLSEVELSVRQIEEEWGIVKDDMIFREFPHSNIAKYVTVSEVKANRDRPDPHPEIRYPPPDEPEPARPPTPEVKEEVIQEVQQAPEDEESSGEEDAAMDLSSDNEDEPGVQPEVKLEVEAEPEEKTNVQQAQTSPTADEQRVLASIKQELQQHDRQHGYGQDQEGSRRTSFGASGSPMSNPHSHNGTPPMHQEQFQRSSPRRNGPGNYRGQNHQGQPHRRFDDRRRSTGPSMQYGPHNVPPPPEAVDYENPWRGPDMMFERRGSTGSDTSQRTIPGGDFENGDRDRTPQHRPQSRPQQDQNGSGKKRGFDEMDRSNRNRGSRQQDQHEPRRHRYRPKVSEAYSRRW</sequence>
<feature type="compositionally biased region" description="Polar residues" evidence="1">
    <location>
        <begin position="555"/>
        <end position="568"/>
    </location>
</feature>
<evidence type="ECO:0000313" key="2">
    <source>
        <dbReference type="EMBL" id="KAF2226948.1"/>
    </source>
</evidence>
<feature type="compositionally biased region" description="Acidic residues" evidence="1">
    <location>
        <begin position="350"/>
        <end position="373"/>
    </location>
</feature>
<feature type="region of interest" description="Disordered" evidence="1">
    <location>
        <begin position="115"/>
        <end position="187"/>
    </location>
</feature>
<feature type="compositionally biased region" description="Polar residues" evidence="1">
    <location>
        <begin position="529"/>
        <end position="538"/>
    </location>
</feature>
<protein>
    <submittedName>
        <fullName evidence="2">Uncharacterized protein</fullName>
    </submittedName>
</protein>
<feature type="compositionally biased region" description="Basic and acidic residues" evidence="1">
    <location>
        <begin position="572"/>
        <end position="593"/>
    </location>
</feature>